<dbReference type="Proteomes" id="UP001174314">
    <property type="component" value="Chromosome"/>
</dbReference>
<sequence>MPQPKQTKRPVTRKKCGTVAGYGVHKRHGELPCEPCRDAYCAYMRKYRTGEVGKSLEQRKREKEAKERVLQEVTDTLSYIRKHSNDGKEKYPAFLKARGRQLWDEVTSEFDLNASSLTVLAECCRMADRAERMAAALASKKTMWFEVDNIEEADEAGVPVVVNGMIGEARQLTTSIRQGLNSIGVLGAGKTKTKGKNVFDELKARRAEREATNQ</sequence>
<evidence type="ECO:0000313" key="2">
    <source>
        <dbReference type="Proteomes" id="UP001174314"/>
    </source>
</evidence>
<dbReference type="AlphaFoldDB" id="A0AAU0PXR3"/>
<dbReference type="EMBL" id="CP137757">
    <property type="protein sequence ID" value="WPF24372.1"/>
    <property type="molecule type" value="Genomic_DNA"/>
</dbReference>
<accession>A0AAU0PXR3</accession>
<name>A0AAU0PXR3_9CORY</name>
<organism evidence="1 2">
    <name type="scientific">Corynebacterium pseudokroppenstedtii</name>
    <dbReference type="NCBI Taxonomy" id="2804917"/>
    <lineage>
        <taxon>Bacteria</taxon>
        <taxon>Bacillati</taxon>
        <taxon>Actinomycetota</taxon>
        <taxon>Actinomycetes</taxon>
        <taxon>Mycobacteriales</taxon>
        <taxon>Corynebacteriaceae</taxon>
        <taxon>Corynebacterium</taxon>
    </lineage>
</organism>
<proteinExistence type="predicted"/>
<dbReference type="KEGG" id="cpsk:Q0N40_07425"/>
<protein>
    <recommendedName>
        <fullName evidence="3">Terminase small subunit</fullName>
    </recommendedName>
</protein>
<keyword evidence="2" id="KW-1185">Reference proteome</keyword>
<evidence type="ECO:0008006" key="3">
    <source>
        <dbReference type="Google" id="ProtNLM"/>
    </source>
</evidence>
<gene>
    <name evidence="1" type="ORF">Q0N40_07425</name>
</gene>
<dbReference type="RefSeq" id="WP_236883069.1">
    <property type="nucleotide sequence ID" value="NZ_CP137757.1"/>
</dbReference>
<reference evidence="1 2" key="1">
    <citation type="submission" date="2023-10" db="EMBL/GenBank/DDBJ databases">
        <title>complete genome sequence of Corynebacterium pseudokroppenstedtii P15-C1.</title>
        <authorList>
            <person name="Bruggemann H."/>
            <person name="Poehlein A."/>
        </authorList>
    </citation>
    <scope>NUCLEOTIDE SEQUENCE [LARGE SCALE GENOMIC DNA]</scope>
    <source>
        <strain evidence="1 2">P15_C1</strain>
    </source>
</reference>
<evidence type="ECO:0000313" key="1">
    <source>
        <dbReference type="EMBL" id="WPF24372.1"/>
    </source>
</evidence>